<accession>A0A7C9D9L8</accession>
<protein>
    <submittedName>
        <fullName evidence="2">Uncharacterized protein</fullName>
    </submittedName>
</protein>
<dbReference type="AlphaFoldDB" id="A0A7C9D9L8"/>
<dbReference type="PANTHER" id="PTHR34542:SF1">
    <property type="entry name" value="OS08G0359900 PROTEIN"/>
    <property type="match status" value="1"/>
</dbReference>
<proteinExistence type="predicted"/>
<feature type="region of interest" description="Disordered" evidence="1">
    <location>
        <begin position="101"/>
        <end position="143"/>
    </location>
</feature>
<feature type="compositionally biased region" description="Basic and acidic residues" evidence="1">
    <location>
        <begin position="69"/>
        <end position="89"/>
    </location>
</feature>
<organism evidence="2">
    <name type="scientific">Opuntia streptacantha</name>
    <name type="common">Prickly pear cactus</name>
    <name type="synonym">Opuntia cardona</name>
    <dbReference type="NCBI Taxonomy" id="393608"/>
    <lineage>
        <taxon>Eukaryota</taxon>
        <taxon>Viridiplantae</taxon>
        <taxon>Streptophyta</taxon>
        <taxon>Embryophyta</taxon>
        <taxon>Tracheophyta</taxon>
        <taxon>Spermatophyta</taxon>
        <taxon>Magnoliopsida</taxon>
        <taxon>eudicotyledons</taxon>
        <taxon>Gunneridae</taxon>
        <taxon>Pentapetalae</taxon>
        <taxon>Caryophyllales</taxon>
        <taxon>Cactineae</taxon>
        <taxon>Cactaceae</taxon>
        <taxon>Opuntioideae</taxon>
        <taxon>Opuntia</taxon>
    </lineage>
</organism>
<name>A0A7C9D9L8_OPUST</name>
<sequence>MTTLRKFKLLATQCAVVGSPTQSPTTSPVIHIRRRKTLRMLLGRDTASRNAGNFNRRFHQPPPRSGNSPDRRSDHAGDSKRRMETGKEHFRVRLKLKDLFVSSPPPATIRKEEKSQRSLPSSASPDARFTVAKPGGGSGSIRPLSATLRQRLLMRRAWRPMLMAIPEQSP</sequence>
<feature type="region of interest" description="Disordered" evidence="1">
    <location>
        <begin position="45"/>
        <end position="89"/>
    </location>
</feature>
<reference evidence="2" key="1">
    <citation type="journal article" date="2013" name="J. Plant Res.">
        <title>Effect of fungi and light on seed germination of three Opuntia species from semiarid lands of central Mexico.</title>
        <authorList>
            <person name="Delgado-Sanchez P."/>
            <person name="Jimenez-Bremont J.F."/>
            <person name="Guerrero-Gonzalez Mde L."/>
            <person name="Flores J."/>
        </authorList>
    </citation>
    <scope>NUCLEOTIDE SEQUENCE</scope>
    <source>
        <tissue evidence="2">Cladode</tissue>
    </source>
</reference>
<evidence type="ECO:0000256" key="1">
    <source>
        <dbReference type="SAM" id="MobiDB-lite"/>
    </source>
</evidence>
<dbReference type="PANTHER" id="PTHR34542">
    <property type="entry name" value="OS08G0359900 PROTEIN"/>
    <property type="match status" value="1"/>
</dbReference>
<evidence type="ECO:0000313" key="2">
    <source>
        <dbReference type="EMBL" id="MBA4633028.1"/>
    </source>
</evidence>
<reference evidence="2" key="2">
    <citation type="submission" date="2020-07" db="EMBL/GenBank/DDBJ databases">
        <authorList>
            <person name="Vera ALvarez R."/>
            <person name="Arias-Moreno D.M."/>
            <person name="Jimenez-Jacinto V."/>
            <person name="Jimenez-Bremont J.F."/>
            <person name="Swaminathan K."/>
            <person name="Moose S.P."/>
            <person name="Guerrero-Gonzalez M.L."/>
            <person name="Marino-Ramirez L."/>
            <person name="Landsman D."/>
            <person name="Rodriguez-Kessler M."/>
            <person name="Delgado-Sanchez P."/>
        </authorList>
    </citation>
    <scope>NUCLEOTIDE SEQUENCE</scope>
    <source>
        <tissue evidence="2">Cladode</tissue>
    </source>
</reference>
<dbReference type="EMBL" id="GISG01085182">
    <property type="protein sequence ID" value="MBA4633028.1"/>
    <property type="molecule type" value="Transcribed_RNA"/>
</dbReference>